<reference evidence="1" key="1">
    <citation type="journal article" date="2021" name="PeerJ">
        <title>Extensive microbial diversity within the chicken gut microbiome revealed by metagenomics and culture.</title>
        <authorList>
            <person name="Gilroy R."/>
            <person name="Ravi A."/>
            <person name="Getino M."/>
            <person name="Pursley I."/>
            <person name="Horton D.L."/>
            <person name="Alikhan N.F."/>
            <person name="Baker D."/>
            <person name="Gharbi K."/>
            <person name="Hall N."/>
            <person name="Watson M."/>
            <person name="Adriaenssens E.M."/>
            <person name="Foster-Nyarko E."/>
            <person name="Jarju S."/>
            <person name="Secka A."/>
            <person name="Antonio M."/>
            <person name="Oren A."/>
            <person name="Chaudhuri R.R."/>
            <person name="La Ragione R."/>
            <person name="Hildebrand F."/>
            <person name="Pallen M.J."/>
        </authorList>
    </citation>
    <scope>NUCLEOTIDE SEQUENCE</scope>
    <source>
        <strain evidence="1">1277</strain>
    </source>
</reference>
<reference evidence="1" key="2">
    <citation type="submission" date="2021-09" db="EMBL/GenBank/DDBJ databases">
        <authorList>
            <person name="Gilroy R."/>
        </authorList>
    </citation>
    <scope>NUCLEOTIDE SEQUENCE</scope>
    <source>
        <strain evidence="1">1277</strain>
    </source>
</reference>
<organism evidence="1 2">
    <name type="scientific">Romboutsia timonensis</name>
    <dbReference type="NCBI Taxonomy" id="1776391"/>
    <lineage>
        <taxon>Bacteria</taxon>
        <taxon>Bacillati</taxon>
        <taxon>Bacillota</taxon>
        <taxon>Clostridia</taxon>
        <taxon>Peptostreptococcales</taxon>
        <taxon>Peptostreptococcaceae</taxon>
        <taxon>Romboutsia</taxon>
    </lineage>
</organism>
<dbReference type="AlphaFoldDB" id="A0A921MZG8"/>
<protein>
    <recommendedName>
        <fullName evidence="3">Lipoprotein</fullName>
    </recommendedName>
</protein>
<sequence length="245" mass="28585">MNISKVLTINLILFTFLSTGCSSKEVDSIKATQDEAIYQKTMTKVQNNVNEIIGKEYEYVLENMGHPYCTTYYIDIDKVNDINSIEEFNSIEDIRLIYPKEANVNKSKDSALYIQINNNIVKEVQTYELLSNSEKENIKSSVDIIVDIYNENYSLSSDKFENLDLNKYIEEEIELFLKDIGNVKVNFDIYDNKREKNIKVYLLNEVNSSNNKVMLVYNKLNKIEDIKIVDINNGLNLLNYYSYFK</sequence>
<name>A0A921MZG8_9FIRM</name>
<dbReference type="PROSITE" id="PS51257">
    <property type="entry name" value="PROKAR_LIPOPROTEIN"/>
    <property type="match status" value="1"/>
</dbReference>
<dbReference type="Proteomes" id="UP000776700">
    <property type="component" value="Unassembled WGS sequence"/>
</dbReference>
<comment type="caution">
    <text evidence="1">The sequence shown here is derived from an EMBL/GenBank/DDBJ whole genome shotgun (WGS) entry which is preliminary data.</text>
</comment>
<evidence type="ECO:0000313" key="2">
    <source>
        <dbReference type="Proteomes" id="UP000776700"/>
    </source>
</evidence>
<dbReference type="EMBL" id="DYUB01000021">
    <property type="protein sequence ID" value="HJG95585.1"/>
    <property type="molecule type" value="Genomic_DNA"/>
</dbReference>
<accession>A0A921MZG8</accession>
<gene>
    <name evidence="1" type="ORF">K8V90_00605</name>
</gene>
<evidence type="ECO:0008006" key="3">
    <source>
        <dbReference type="Google" id="ProtNLM"/>
    </source>
</evidence>
<evidence type="ECO:0000313" key="1">
    <source>
        <dbReference type="EMBL" id="HJG95585.1"/>
    </source>
</evidence>
<proteinExistence type="predicted"/>